<keyword evidence="4 5" id="KW-0472">Membrane</keyword>
<dbReference type="InterPro" id="IPR001898">
    <property type="entry name" value="SLC13A/DASS"/>
</dbReference>
<comment type="caution">
    <text evidence="6">The sequence shown here is derived from an EMBL/GenBank/DDBJ whole genome shotgun (WGS) entry which is preliminary data.</text>
</comment>
<feature type="transmembrane region" description="Helical" evidence="5">
    <location>
        <begin position="328"/>
        <end position="351"/>
    </location>
</feature>
<evidence type="ECO:0000313" key="7">
    <source>
        <dbReference type="Proteomes" id="UP000698963"/>
    </source>
</evidence>
<evidence type="ECO:0000256" key="2">
    <source>
        <dbReference type="ARBA" id="ARBA00022692"/>
    </source>
</evidence>
<dbReference type="GO" id="GO:0022857">
    <property type="term" value="F:transmembrane transporter activity"/>
    <property type="evidence" value="ECO:0007669"/>
    <property type="project" value="InterPro"/>
</dbReference>
<dbReference type="Pfam" id="PF00939">
    <property type="entry name" value="Na_sulph_symp"/>
    <property type="match status" value="1"/>
</dbReference>
<evidence type="ECO:0000256" key="5">
    <source>
        <dbReference type="SAM" id="Phobius"/>
    </source>
</evidence>
<dbReference type="Proteomes" id="UP000698963">
    <property type="component" value="Unassembled WGS sequence"/>
</dbReference>
<evidence type="ECO:0000313" key="6">
    <source>
        <dbReference type="EMBL" id="HJD97612.1"/>
    </source>
</evidence>
<organism evidence="6 7">
    <name type="scientific">Mailhella massiliensis</name>
    <dbReference type="NCBI Taxonomy" id="1903261"/>
    <lineage>
        <taxon>Bacteria</taxon>
        <taxon>Pseudomonadati</taxon>
        <taxon>Thermodesulfobacteriota</taxon>
        <taxon>Desulfovibrionia</taxon>
        <taxon>Desulfovibrionales</taxon>
        <taxon>Desulfovibrionaceae</taxon>
        <taxon>Mailhella</taxon>
    </lineage>
</organism>
<keyword evidence="3 5" id="KW-1133">Transmembrane helix</keyword>
<evidence type="ECO:0000256" key="4">
    <source>
        <dbReference type="ARBA" id="ARBA00023136"/>
    </source>
</evidence>
<dbReference type="AlphaFoldDB" id="A0A921AXE7"/>
<reference evidence="6" key="2">
    <citation type="submission" date="2021-09" db="EMBL/GenBank/DDBJ databases">
        <authorList>
            <person name="Gilroy R."/>
        </authorList>
    </citation>
    <scope>NUCLEOTIDE SEQUENCE</scope>
    <source>
        <strain evidence="6">ChiGjej2B2-19336</strain>
    </source>
</reference>
<reference evidence="6" key="1">
    <citation type="journal article" date="2021" name="PeerJ">
        <title>Extensive microbial diversity within the chicken gut microbiome revealed by metagenomics and culture.</title>
        <authorList>
            <person name="Gilroy R."/>
            <person name="Ravi A."/>
            <person name="Getino M."/>
            <person name="Pursley I."/>
            <person name="Horton D.L."/>
            <person name="Alikhan N.F."/>
            <person name="Baker D."/>
            <person name="Gharbi K."/>
            <person name="Hall N."/>
            <person name="Watson M."/>
            <person name="Adriaenssens E.M."/>
            <person name="Foster-Nyarko E."/>
            <person name="Jarju S."/>
            <person name="Secka A."/>
            <person name="Antonio M."/>
            <person name="Oren A."/>
            <person name="Chaudhuri R.R."/>
            <person name="La Ragione R."/>
            <person name="Hildebrand F."/>
            <person name="Pallen M.J."/>
        </authorList>
    </citation>
    <scope>NUCLEOTIDE SEQUENCE</scope>
    <source>
        <strain evidence="6">ChiGjej2B2-19336</strain>
    </source>
</reference>
<evidence type="ECO:0000256" key="3">
    <source>
        <dbReference type="ARBA" id="ARBA00022989"/>
    </source>
</evidence>
<feature type="transmembrane region" description="Helical" evidence="5">
    <location>
        <begin position="395"/>
        <end position="423"/>
    </location>
</feature>
<dbReference type="GO" id="GO:0005886">
    <property type="term" value="C:plasma membrane"/>
    <property type="evidence" value="ECO:0007669"/>
    <property type="project" value="TreeGrafter"/>
</dbReference>
<feature type="transmembrane region" description="Helical" evidence="5">
    <location>
        <begin position="131"/>
        <end position="163"/>
    </location>
</feature>
<protein>
    <submittedName>
        <fullName evidence="6">Anion permease</fullName>
    </submittedName>
</protein>
<evidence type="ECO:0000256" key="1">
    <source>
        <dbReference type="ARBA" id="ARBA00004141"/>
    </source>
</evidence>
<name>A0A921AXE7_9BACT</name>
<feature type="transmembrane region" description="Helical" evidence="5">
    <location>
        <begin position="45"/>
        <end position="77"/>
    </location>
</feature>
<feature type="transmembrane region" description="Helical" evidence="5">
    <location>
        <begin position="175"/>
        <end position="198"/>
    </location>
</feature>
<accession>A0A921AXE7</accession>
<feature type="transmembrane region" description="Helical" evidence="5">
    <location>
        <begin position="218"/>
        <end position="240"/>
    </location>
</feature>
<comment type="subcellular location">
    <subcellularLocation>
        <location evidence="1">Membrane</location>
        <topology evidence="1">Multi-pass membrane protein</topology>
    </subcellularLocation>
</comment>
<proteinExistence type="predicted"/>
<dbReference type="PANTHER" id="PTHR10283">
    <property type="entry name" value="SOLUTE CARRIER FAMILY 13 MEMBER"/>
    <property type="match status" value="1"/>
</dbReference>
<gene>
    <name evidence="6" type="ORF">K8W16_08210</name>
</gene>
<feature type="transmembrane region" description="Helical" evidence="5">
    <location>
        <begin position="363"/>
        <end position="383"/>
    </location>
</feature>
<feature type="transmembrane region" description="Helical" evidence="5">
    <location>
        <begin position="297"/>
        <end position="316"/>
    </location>
</feature>
<keyword evidence="2 5" id="KW-0812">Transmembrane</keyword>
<sequence length="437" mass="46153">MMKLPSFNNPLFRRQAAGCLLALLVYCAALLLPTPEGLGLAGKKALALMISAIIIWVSDALPLAMSCTLFLFLQGVLGTAPMDDALRNFAIPPVFFCFAMFCIVVAFQNSGLTRRIVLWTSMKSKGRPGRLLFLLMMMSGALSTILADVPVVAMMFPVALFLLEQNGCVPGKGSFGKAVMLGLPLACLIGGVGTPAGSGTNILTMNMLSSTAGVQISFFQWSAIGLPMALLLIPVAWWAVMKIYPPELTELAGMDELCADYECLGPLGRQEKLYIVLLAVNLTLWCTTGLHGLSLPAAAVLGSMLFALPGVSLISWEQDRHKIGWDILFLVGSANSLGVSLWQSGAATWIADTFLSGMSSLPLVAVIALVSLFTILIHLVIPVNTPIVGVILPPVAAIASAMGINPALLALPLGFSVSAAVLLPLDSVSLVTYQAGY</sequence>
<feature type="transmembrane region" description="Helical" evidence="5">
    <location>
        <begin position="89"/>
        <end position="111"/>
    </location>
</feature>
<dbReference type="RefSeq" id="WP_304122661.1">
    <property type="nucleotide sequence ID" value="NZ_DYZA01000166.1"/>
</dbReference>
<dbReference type="EMBL" id="DYZA01000166">
    <property type="protein sequence ID" value="HJD97612.1"/>
    <property type="molecule type" value="Genomic_DNA"/>
</dbReference>